<evidence type="ECO:0000313" key="2">
    <source>
        <dbReference type="EMBL" id="CUO48195.1"/>
    </source>
</evidence>
<proteinExistence type="predicted"/>
<dbReference type="EMBL" id="QRVP01000032">
    <property type="protein sequence ID" value="RGS50282.1"/>
    <property type="molecule type" value="Genomic_DNA"/>
</dbReference>
<reference evidence="3 7" key="3">
    <citation type="submission" date="2022-10" db="EMBL/GenBank/DDBJ databases">
        <title>Human gut microbiome strain richness.</title>
        <authorList>
            <person name="Chen-Liaw A."/>
        </authorList>
    </citation>
    <scope>NUCLEOTIDE SEQUENCE [LARGE SCALE GENOMIC DNA]</scope>
    <source>
        <strain evidence="3 7">D53st1_B1_D53t1_180928</strain>
    </source>
</reference>
<dbReference type="EMBL" id="JAQNRK010000010">
    <property type="protein sequence ID" value="MDC1794755.1"/>
    <property type="molecule type" value="Genomic_DNA"/>
</dbReference>
<gene>
    <name evidence="4" type="ORF">DWX87_19650</name>
    <name evidence="2" type="ORF">ERS852462_00536</name>
    <name evidence="3" type="ORF">POY73_11520</name>
</gene>
<name>A0A174FJ84_BACUN</name>
<dbReference type="GeneID" id="92989740"/>
<dbReference type="Proteomes" id="UP000095614">
    <property type="component" value="Unassembled WGS sequence"/>
</dbReference>
<dbReference type="InterPro" id="IPR024510">
    <property type="entry name" value="DUF2589"/>
</dbReference>
<evidence type="ECO:0000313" key="6">
    <source>
        <dbReference type="Proteomes" id="UP000285283"/>
    </source>
</evidence>
<dbReference type="AlphaFoldDB" id="A0A174FJ84"/>
<dbReference type="Proteomes" id="UP001215818">
    <property type="component" value="Unassembled WGS sequence"/>
</dbReference>
<feature type="region of interest" description="Disordered" evidence="1">
    <location>
        <begin position="1"/>
        <end position="21"/>
    </location>
</feature>
<sequence>MAEEIKNQGQQENAENLNENVSGQAKEIISAALEETQNRETSPVLKADSNVTDKFKGLPMRELIAAPLIAAAEAQQELAATAWNFYQQIAFDGKSGNKARILEFDVERPIQQDGKMTTMSQSVKAPFIGLVPIPSLLIDRVDVDFQMEVTDTSNVKSTTNAEVEAKASAKHWFINAEISGKVTTARENTRMTNQTAKYQIHVTASQQPQTEGLSKLMDIMASCIEPITNESNSK</sequence>
<accession>A0A174FJ84</accession>
<protein>
    <submittedName>
        <fullName evidence="3">DUF2589 domain-containing protein</fullName>
    </submittedName>
    <submittedName>
        <fullName evidence="2">Protein of uncharacterized function (DUF2589)</fullName>
    </submittedName>
</protein>
<evidence type="ECO:0000256" key="1">
    <source>
        <dbReference type="SAM" id="MobiDB-lite"/>
    </source>
</evidence>
<reference evidence="4 6" key="2">
    <citation type="submission" date="2018-08" db="EMBL/GenBank/DDBJ databases">
        <title>A genome reference for cultivated species of the human gut microbiota.</title>
        <authorList>
            <person name="Zou Y."/>
            <person name="Xue W."/>
            <person name="Luo G."/>
        </authorList>
    </citation>
    <scope>NUCLEOTIDE SEQUENCE [LARGE SCALE GENOMIC DNA]</scope>
    <source>
        <strain evidence="4 6">AF21-53</strain>
    </source>
</reference>
<evidence type="ECO:0000313" key="7">
    <source>
        <dbReference type="Proteomes" id="UP001215818"/>
    </source>
</evidence>
<feature type="compositionally biased region" description="Polar residues" evidence="1">
    <location>
        <begin position="7"/>
        <end position="21"/>
    </location>
</feature>
<dbReference type="OrthoDB" id="1043330at2"/>
<dbReference type="Pfam" id="PF11655">
    <property type="entry name" value="DUF2589"/>
    <property type="match status" value="1"/>
</dbReference>
<reference evidence="2 5" key="1">
    <citation type="submission" date="2015-09" db="EMBL/GenBank/DDBJ databases">
        <authorList>
            <consortium name="Pathogen Informatics"/>
        </authorList>
    </citation>
    <scope>NUCLEOTIDE SEQUENCE [LARGE SCALE GENOMIC DNA]</scope>
    <source>
        <strain evidence="2 5">2789STDY5834847</strain>
    </source>
</reference>
<dbReference type="Proteomes" id="UP000285283">
    <property type="component" value="Unassembled WGS sequence"/>
</dbReference>
<evidence type="ECO:0000313" key="5">
    <source>
        <dbReference type="Proteomes" id="UP000095614"/>
    </source>
</evidence>
<evidence type="ECO:0000313" key="3">
    <source>
        <dbReference type="EMBL" id="MDC1794755.1"/>
    </source>
</evidence>
<evidence type="ECO:0000313" key="4">
    <source>
        <dbReference type="EMBL" id="RGS50282.1"/>
    </source>
</evidence>
<organism evidence="2 5">
    <name type="scientific">Bacteroides uniformis</name>
    <dbReference type="NCBI Taxonomy" id="820"/>
    <lineage>
        <taxon>Bacteria</taxon>
        <taxon>Pseudomonadati</taxon>
        <taxon>Bacteroidota</taxon>
        <taxon>Bacteroidia</taxon>
        <taxon>Bacteroidales</taxon>
        <taxon>Bacteroidaceae</taxon>
        <taxon>Bacteroides</taxon>
    </lineage>
</organism>
<dbReference type="RefSeq" id="WP_007749099.1">
    <property type="nucleotide sequence ID" value="NZ_CP072236.1"/>
</dbReference>
<dbReference type="EMBL" id="CZAF01000002">
    <property type="protein sequence ID" value="CUO48195.1"/>
    <property type="molecule type" value="Genomic_DNA"/>
</dbReference>